<dbReference type="InterPro" id="IPR049855">
    <property type="entry name" value="DotG/IcmE-like_C"/>
</dbReference>
<dbReference type="AlphaFoldDB" id="A0AAW9DKL3"/>
<feature type="region of interest" description="Disordered" evidence="1">
    <location>
        <begin position="127"/>
        <end position="164"/>
    </location>
</feature>
<evidence type="ECO:0000313" key="2">
    <source>
        <dbReference type="EMBL" id="MDX5929168.1"/>
    </source>
</evidence>
<dbReference type="Proteomes" id="UP001279553">
    <property type="component" value="Unassembled WGS sequence"/>
</dbReference>
<evidence type="ECO:0000256" key="1">
    <source>
        <dbReference type="SAM" id="MobiDB-lite"/>
    </source>
</evidence>
<reference evidence="2 3" key="1">
    <citation type="submission" date="2023-11" db="EMBL/GenBank/DDBJ databases">
        <title>MicrobeMod: A computational toolkit for identifying prokaryotic methylation and restriction-modification with nanopore sequencing.</title>
        <authorList>
            <person name="Crits-Christoph A."/>
            <person name="Kang S.C."/>
            <person name="Lee H."/>
            <person name="Ostrov N."/>
        </authorList>
    </citation>
    <scope>NUCLEOTIDE SEQUENCE [LARGE SCALE GENOMIC DNA]</scope>
    <source>
        <strain evidence="2 3">DSMZ 700</strain>
    </source>
</reference>
<accession>A0AAW9DKL3</accession>
<keyword evidence="3" id="KW-1185">Reference proteome</keyword>
<name>A0AAW9DKL3_ACIAO</name>
<dbReference type="CDD" id="cd16431">
    <property type="entry name" value="IcmE"/>
    <property type="match status" value="1"/>
</dbReference>
<protein>
    <submittedName>
        <fullName evidence="2">DotG/IcmE/VirB10 family protein</fullName>
    </submittedName>
</protein>
<dbReference type="RefSeq" id="WP_319612308.1">
    <property type="nucleotide sequence ID" value="NZ_JAWXYB010000001.1"/>
</dbReference>
<comment type="caution">
    <text evidence="2">The sequence shown here is derived from an EMBL/GenBank/DDBJ whole genome shotgun (WGS) entry which is preliminary data.</text>
</comment>
<dbReference type="EMBL" id="JAWXYB010000001">
    <property type="protein sequence ID" value="MDX5929168.1"/>
    <property type="molecule type" value="Genomic_DNA"/>
</dbReference>
<feature type="region of interest" description="Disordered" evidence="1">
    <location>
        <begin position="203"/>
        <end position="224"/>
    </location>
</feature>
<organism evidence="2 3">
    <name type="scientific">Acidiphilium acidophilum</name>
    <name type="common">Thiobacillus acidophilus</name>
    <dbReference type="NCBI Taxonomy" id="76588"/>
    <lineage>
        <taxon>Bacteria</taxon>
        <taxon>Pseudomonadati</taxon>
        <taxon>Pseudomonadota</taxon>
        <taxon>Alphaproteobacteria</taxon>
        <taxon>Acetobacterales</taxon>
        <taxon>Acidocellaceae</taxon>
        <taxon>Acidiphilium</taxon>
    </lineage>
</organism>
<proteinExistence type="predicted"/>
<sequence length="412" mass="41991">MATKFPIFDQIRTGVSAVGKRKLLIGAGVLGVTAISAYAVVKPKPKLPVSVAGVVPKLGHGGGTRNRSTSTYDQHLMAYQDKLDAKKAAATGGSYAGPFGSAVANHPRQMAQPVTPPIVAVDQTLPAHSAAPPSKQSTQPIHKPGGADPRVTDPPPTSVASYDPSRYKTYTAEIRMLMGQMSGPGPVTNVIVKPVAVKDPPPVPVTAAQGGPSRETGKLPFGAPRARPRVLIPAGHGVYGVTKLAVSSDQGGSPVEVQALSGPIAGDDMLGSFSREGDRLVVKLNSITLKDGEQSSINALVVTPDTMRTAVATSVNEHYVDRIVLPAAAAFVEALGGSLGQSGSIEQTSPLGGLTVFSHVNTGQAVAAGFGNAAGTLGNIIQQTAPKGPTVKLAAGTDVGVLFLSPLKAATP</sequence>
<gene>
    <name evidence="2" type="ORF">SIL87_00085</name>
</gene>
<evidence type="ECO:0000313" key="3">
    <source>
        <dbReference type="Proteomes" id="UP001279553"/>
    </source>
</evidence>